<feature type="transmembrane region" description="Helical" evidence="1">
    <location>
        <begin position="36"/>
        <end position="56"/>
    </location>
</feature>
<dbReference type="Proteomes" id="UP000887564">
    <property type="component" value="Unplaced"/>
</dbReference>
<dbReference type="WBParaSite" id="PEQ_0000021501-mRNA-1">
    <property type="protein sequence ID" value="PEQ_0000021501-mRNA-1"/>
    <property type="gene ID" value="PEQ_0000021501"/>
</dbReference>
<evidence type="ECO:0000259" key="2">
    <source>
        <dbReference type="Pfam" id="PF02932"/>
    </source>
</evidence>
<accession>A0A914R0T0</accession>
<dbReference type="InterPro" id="IPR006201">
    <property type="entry name" value="Neur_channel"/>
</dbReference>
<dbReference type="PANTHER" id="PTHR18945">
    <property type="entry name" value="NEUROTRANSMITTER GATED ION CHANNEL"/>
    <property type="match status" value="1"/>
</dbReference>
<dbReference type="GO" id="GO:0005230">
    <property type="term" value="F:extracellular ligand-gated monoatomic ion channel activity"/>
    <property type="evidence" value="ECO:0007669"/>
    <property type="project" value="UniProtKB-ARBA"/>
</dbReference>
<sequence>RNIGFYIIQIYLPSILIVVISWVSFWLSRDATPARVALGVLTVLTMTTLTTTTNAAMPKVSYVKSIDIFLGLLTFARFIKGCVHVYVLLYVAAYAFDSYGWKTLGNDPCKF</sequence>
<dbReference type="GO" id="GO:0004888">
    <property type="term" value="F:transmembrane signaling receptor activity"/>
    <property type="evidence" value="ECO:0007669"/>
    <property type="project" value="InterPro"/>
</dbReference>
<feature type="transmembrane region" description="Helical" evidence="1">
    <location>
        <begin position="68"/>
        <end position="96"/>
    </location>
</feature>
<name>A0A914R0T0_PAREQ</name>
<keyword evidence="1" id="KW-0472">Membrane</keyword>
<keyword evidence="1" id="KW-1133">Transmembrane helix</keyword>
<feature type="domain" description="Neurotransmitter-gated ion-channel transmembrane" evidence="2">
    <location>
        <begin position="10"/>
        <end position="72"/>
    </location>
</feature>
<evidence type="ECO:0000313" key="3">
    <source>
        <dbReference type="Proteomes" id="UP000887564"/>
    </source>
</evidence>
<evidence type="ECO:0000256" key="1">
    <source>
        <dbReference type="SAM" id="Phobius"/>
    </source>
</evidence>
<dbReference type="InterPro" id="IPR038050">
    <property type="entry name" value="Neuro_actylchol_rec"/>
</dbReference>
<keyword evidence="3" id="KW-1185">Reference proteome</keyword>
<keyword evidence="1" id="KW-0812">Transmembrane</keyword>
<dbReference type="Pfam" id="PF02932">
    <property type="entry name" value="Neur_chan_memb"/>
    <property type="match status" value="1"/>
</dbReference>
<dbReference type="AlphaFoldDB" id="A0A914R0T0"/>
<dbReference type="GO" id="GO:0016020">
    <property type="term" value="C:membrane"/>
    <property type="evidence" value="ECO:0007669"/>
    <property type="project" value="InterPro"/>
</dbReference>
<dbReference type="PRINTS" id="PR00253">
    <property type="entry name" value="GABAARECEPTR"/>
</dbReference>
<dbReference type="InterPro" id="IPR036719">
    <property type="entry name" value="Neuro-gated_channel_TM_sf"/>
</dbReference>
<organism evidence="3 4">
    <name type="scientific">Parascaris equorum</name>
    <name type="common">Equine roundworm</name>
    <dbReference type="NCBI Taxonomy" id="6256"/>
    <lineage>
        <taxon>Eukaryota</taxon>
        <taxon>Metazoa</taxon>
        <taxon>Ecdysozoa</taxon>
        <taxon>Nematoda</taxon>
        <taxon>Chromadorea</taxon>
        <taxon>Rhabditida</taxon>
        <taxon>Spirurina</taxon>
        <taxon>Ascaridomorpha</taxon>
        <taxon>Ascaridoidea</taxon>
        <taxon>Ascarididae</taxon>
        <taxon>Parascaris</taxon>
    </lineage>
</organism>
<dbReference type="InterPro" id="IPR006028">
    <property type="entry name" value="GABAA/Glycine_rcpt"/>
</dbReference>
<protein>
    <submittedName>
        <fullName evidence="4">Neurotransmitter-gated ion-channel transmembrane domain-containing protein</fullName>
    </submittedName>
</protein>
<reference evidence="4" key="1">
    <citation type="submission" date="2022-11" db="UniProtKB">
        <authorList>
            <consortium name="WormBaseParasite"/>
        </authorList>
    </citation>
    <scope>IDENTIFICATION</scope>
</reference>
<feature type="transmembrane region" description="Helical" evidence="1">
    <location>
        <begin position="6"/>
        <end position="27"/>
    </location>
</feature>
<dbReference type="Gene3D" id="1.20.58.390">
    <property type="entry name" value="Neurotransmitter-gated ion-channel transmembrane domain"/>
    <property type="match status" value="1"/>
</dbReference>
<proteinExistence type="predicted"/>
<dbReference type="SUPFAM" id="SSF90112">
    <property type="entry name" value="Neurotransmitter-gated ion-channel transmembrane pore"/>
    <property type="match status" value="1"/>
</dbReference>
<evidence type="ECO:0000313" key="4">
    <source>
        <dbReference type="WBParaSite" id="PEQ_0000021501-mRNA-1"/>
    </source>
</evidence>
<dbReference type="InterPro" id="IPR006029">
    <property type="entry name" value="Neurotrans-gated_channel_TM"/>
</dbReference>